<accession>A0A0E2AWX3</accession>
<proteinExistence type="predicted"/>
<sequence length="37" mass="4567">MRQTHRKKLNFFKESWISKTENVGTRTIRTVFLKTQR</sequence>
<dbReference type="AlphaFoldDB" id="A0A0E2AWX3"/>
<evidence type="ECO:0000313" key="2">
    <source>
        <dbReference type="Proteomes" id="UP000006253"/>
    </source>
</evidence>
<dbReference type="EMBL" id="AHMY02000074">
    <property type="protein sequence ID" value="EKO13421.1"/>
    <property type="molecule type" value="Genomic_DNA"/>
</dbReference>
<dbReference type="Proteomes" id="UP000006253">
    <property type="component" value="Unassembled WGS sequence"/>
</dbReference>
<reference evidence="1 2" key="1">
    <citation type="submission" date="2012-10" db="EMBL/GenBank/DDBJ databases">
        <authorList>
            <person name="Harkins D.M."/>
            <person name="Durkin A.S."/>
            <person name="Brinkac L.M."/>
            <person name="Selengut J.D."/>
            <person name="Sanka R."/>
            <person name="DePew J."/>
            <person name="Purushe J."/>
            <person name="Peacock S.J."/>
            <person name="Thaipadungpanit J."/>
            <person name="Wuthiekanun V.W."/>
            <person name="Day N.P."/>
            <person name="Vinetz J.M."/>
            <person name="Sutton G.G."/>
            <person name="Nelson W.C."/>
            <person name="Fouts D.E."/>
        </authorList>
    </citation>
    <scope>NUCLEOTIDE SEQUENCE [LARGE SCALE GENOMIC DNA]</scope>
    <source>
        <strain evidence="1 2">H1</strain>
    </source>
</reference>
<organism evidence="1 2">
    <name type="scientific">Leptospira kirschneri str. H1</name>
    <dbReference type="NCBI Taxonomy" id="1049966"/>
    <lineage>
        <taxon>Bacteria</taxon>
        <taxon>Pseudomonadati</taxon>
        <taxon>Spirochaetota</taxon>
        <taxon>Spirochaetia</taxon>
        <taxon>Leptospirales</taxon>
        <taxon>Leptospiraceae</taxon>
        <taxon>Leptospira</taxon>
    </lineage>
</organism>
<gene>
    <name evidence="1" type="ORF">LEP1GSC081_2148</name>
</gene>
<name>A0A0E2AWX3_9LEPT</name>
<protein>
    <submittedName>
        <fullName evidence="1">Uncharacterized protein</fullName>
    </submittedName>
</protein>
<comment type="caution">
    <text evidence="1">The sequence shown here is derived from an EMBL/GenBank/DDBJ whole genome shotgun (WGS) entry which is preliminary data.</text>
</comment>
<evidence type="ECO:0000313" key="1">
    <source>
        <dbReference type="EMBL" id="EKO13421.1"/>
    </source>
</evidence>